<dbReference type="CDD" id="cd03794">
    <property type="entry name" value="GT4_WbuB-like"/>
    <property type="match status" value="1"/>
</dbReference>
<dbReference type="EMBL" id="JADDUM010000039">
    <property type="protein sequence ID" value="MBE8590646.1"/>
    <property type="molecule type" value="Genomic_DNA"/>
</dbReference>
<dbReference type="SUPFAM" id="SSF53756">
    <property type="entry name" value="UDP-Glycosyltransferase/glycogen phosphorylase"/>
    <property type="match status" value="1"/>
</dbReference>
<dbReference type="PANTHER" id="PTHR45947">
    <property type="entry name" value="SULFOQUINOVOSYL TRANSFERASE SQD2"/>
    <property type="match status" value="1"/>
</dbReference>
<dbReference type="Proteomes" id="UP000613075">
    <property type="component" value="Unassembled WGS sequence"/>
</dbReference>
<proteinExistence type="predicted"/>
<dbReference type="RefSeq" id="WP_193863758.1">
    <property type="nucleotide sequence ID" value="NZ_JADDUM010000039.1"/>
</dbReference>
<reference evidence="3 4" key="1">
    <citation type="submission" date="2020-10" db="EMBL/GenBank/DDBJ databases">
        <title>The draft genomes of Cyclamen pathogen Pseudomonas sp.</title>
        <authorList>
            <person name="Fujikawa T."/>
            <person name="Sawada H."/>
        </authorList>
    </citation>
    <scope>NUCLEOTIDE SEQUENCE [LARGE SCALE GENOMIC DNA]</scope>
    <source>
        <strain evidence="3 4">MAFF 301449</strain>
    </source>
</reference>
<organism evidence="3 4">
    <name type="scientific">Pseudomonas cyclaminis</name>
    <dbReference type="NCBI Taxonomy" id="2781239"/>
    <lineage>
        <taxon>Bacteria</taxon>
        <taxon>Pseudomonadati</taxon>
        <taxon>Pseudomonadota</taxon>
        <taxon>Gammaproteobacteria</taxon>
        <taxon>Pseudomonadales</taxon>
        <taxon>Pseudomonadaceae</taxon>
        <taxon>Pseudomonas</taxon>
    </lineage>
</organism>
<evidence type="ECO:0000313" key="4">
    <source>
        <dbReference type="Proteomes" id="UP000613075"/>
    </source>
</evidence>
<evidence type="ECO:0000259" key="2">
    <source>
        <dbReference type="Pfam" id="PF13579"/>
    </source>
</evidence>
<dbReference type="InterPro" id="IPR050194">
    <property type="entry name" value="Glycosyltransferase_grp1"/>
</dbReference>
<dbReference type="Pfam" id="PF13579">
    <property type="entry name" value="Glyco_trans_4_4"/>
    <property type="match status" value="1"/>
</dbReference>
<sequence>MTRRILLLSFYYPPDLAAGSFRVEALAKALLAHSGANVHIDVLTTQPNRYHSYNTQAEDFQAGPRLTIRRIRLPLHKSRMADQVRAFTAYARGVNNAVKGQEYDLIVASSSRLMTAALGAALSFRSKTPLYLDIRDIFVDTLPELFPGKFGRMVTLFFSWVERFTIHQASRVNLISPGFEDYFVERYPGLAFSTYTNGVDDLFLPPLGSPQVPAPHASRLKILYAGNIGAGQGLEHILPALAQKLASKAQFYVIGDGGSADKLRSALAQQNITNVELIAPTKRSNLIEHYRQADILFLHLNTFKSFRRVLPSKLFEYAATGKPILAGLAGYAKQFTTAKITNACVFEPGDIDGALQALDRLSLSTVNRTAFKENYSRSLIQHHMALDVLSTPRRMKAPGRILQHYQEIKRWAFLRLDWMSSPCRFPVITEVMAASLLG</sequence>
<keyword evidence="4" id="KW-1185">Reference proteome</keyword>
<name>A0ABR9SQF3_9PSED</name>
<dbReference type="Pfam" id="PF00534">
    <property type="entry name" value="Glycos_transf_1"/>
    <property type="match status" value="1"/>
</dbReference>
<evidence type="ECO:0000259" key="1">
    <source>
        <dbReference type="Pfam" id="PF00534"/>
    </source>
</evidence>
<accession>A0ABR9SQF3</accession>
<dbReference type="PANTHER" id="PTHR45947:SF3">
    <property type="entry name" value="SULFOQUINOVOSYL TRANSFERASE SQD2"/>
    <property type="match status" value="1"/>
</dbReference>
<gene>
    <name evidence="3" type="ORF">IQK56_06720</name>
</gene>
<dbReference type="InterPro" id="IPR028098">
    <property type="entry name" value="Glyco_trans_4-like_N"/>
</dbReference>
<feature type="domain" description="Glycosyltransferase subfamily 4-like N-terminal" evidence="2">
    <location>
        <begin position="22"/>
        <end position="186"/>
    </location>
</feature>
<comment type="caution">
    <text evidence="3">The sequence shown here is derived from an EMBL/GenBank/DDBJ whole genome shotgun (WGS) entry which is preliminary data.</text>
</comment>
<evidence type="ECO:0000313" key="3">
    <source>
        <dbReference type="EMBL" id="MBE8590646.1"/>
    </source>
</evidence>
<dbReference type="Gene3D" id="3.40.50.2000">
    <property type="entry name" value="Glycogen Phosphorylase B"/>
    <property type="match status" value="2"/>
</dbReference>
<dbReference type="InterPro" id="IPR001296">
    <property type="entry name" value="Glyco_trans_1"/>
</dbReference>
<protein>
    <submittedName>
        <fullName evidence="3">Glycosyltransferase family 4 protein</fullName>
    </submittedName>
</protein>
<feature type="domain" description="Glycosyl transferase family 1" evidence="1">
    <location>
        <begin position="219"/>
        <end position="374"/>
    </location>
</feature>